<sequence length="65" mass="6493">MSDQDAAGRVGGGEASLGDAQSSNAPDDPEMIEPDAAPLDADTDFQGEAPAPAERDNEDPAPAAP</sequence>
<reference evidence="2" key="1">
    <citation type="submission" date="2020-02" db="EMBL/GenBank/DDBJ databases">
        <authorList>
            <person name="Meier V. D."/>
        </authorList>
    </citation>
    <scope>NUCLEOTIDE SEQUENCE</scope>
    <source>
        <strain evidence="2">AVDCRST_MAG53</strain>
    </source>
</reference>
<organism evidence="2">
    <name type="scientific">uncultured Solirubrobacteraceae bacterium</name>
    <dbReference type="NCBI Taxonomy" id="1162706"/>
    <lineage>
        <taxon>Bacteria</taxon>
        <taxon>Bacillati</taxon>
        <taxon>Actinomycetota</taxon>
        <taxon>Thermoleophilia</taxon>
        <taxon>Solirubrobacterales</taxon>
        <taxon>Solirubrobacteraceae</taxon>
        <taxon>environmental samples</taxon>
    </lineage>
</organism>
<evidence type="ECO:0000256" key="1">
    <source>
        <dbReference type="SAM" id="MobiDB-lite"/>
    </source>
</evidence>
<proteinExistence type="predicted"/>
<dbReference type="EMBL" id="CADCVR010000036">
    <property type="protein sequence ID" value="CAA9487564.1"/>
    <property type="molecule type" value="Genomic_DNA"/>
</dbReference>
<name>A0A6J4S312_9ACTN</name>
<evidence type="ECO:0000313" key="2">
    <source>
        <dbReference type="EMBL" id="CAA9487564.1"/>
    </source>
</evidence>
<feature type="region of interest" description="Disordered" evidence="1">
    <location>
        <begin position="1"/>
        <end position="65"/>
    </location>
</feature>
<accession>A0A6J4S312</accession>
<dbReference type="AlphaFoldDB" id="A0A6J4S312"/>
<gene>
    <name evidence="2" type="ORF">AVDCRST_MAG53-1099</name>
</gene>
<protein>
    <submittedName>
        <fullName evidence="2">Uncharacterized protein</fullName>
    </submittedName>
</protein>